<feature type="domain" description="RRM" evidence="8">
    <location>
        <begin position="125"/>
        <end position="195"/>
    </location>
</feature>
<keyword evidence="4 6" id="KW-0694">RNA-binding</keyword>
<feature type="region of interest" description="Disordered" evidence="7">
    <location>
        <begin position="188"/>
        <end position="249"/>
    </location>
</feature>
<dbReference type="CDD" id="cd12339">
    <property type="entry name" value="RRM2_SRSF1_4_like"/>
    <property type="match status" value="1"/>
</dbReference>
<feature type="compositionally biased region" description="Low complexity" evidence="7">
    <location>
        <begin position="220"/>
        <end position="238"/>
    </location>
</feature>
<dbReference type="FunFam" id="3.30.70.330:FF:001074">
    <property type="entry name" value="Splicing factor, arginine/serine-rich 7"/>
    <property type="match status" value="1"/>
</dbReference>
<evidence type="ECO:0000256" key="3">
    <source>
        <dbReference type="ARBA" id="ARBA00022737"/>
    </source>
</evidence>
<dbReference type="CDD" id="cd12373">
    <property type="entry name" value="RRM_SRSF3_like"/>
    <property type="match status" value="1"/>
</dbReference>
<evidence type="ECO:0000256" key="5">
    <source>
        <dbReference type="ARBA" id="ARBA00023242"/>
    </source>
</evidence>
<dbReference type="GO" id="GO:0005737">
    <property type="term" value="C:cytoplasm"/>
    <property type="evidence" value="ECO:0007669"/>
    <property type="project" value="TreeGrafter"/>
</dbReference>
<dbReference type="Gene3D" id="3.30.70.330">
    <property type="match status" value="2"/>
</dbReference>
<feature type="compositionally biased region" description="Basic and acidic residues" evidence="7">
    <location>
        <begin position="76"/>
        <end position="86"/>
    </location>
</feature>
<dbReference type="InterPro" id="IPR000504">
    <property type="entry name" value="RRM_dom"/>
</dbReference>
<dbReference type="OrthoDB" id="5970at2759"/>
<keyword evidence="3" id="KW-0677">Repeat</keyword>
<evidence type="ECO:0000259" key="8">
    <source>
        <dbReference type="PROSITE" id="PS50102"/>
    </source>
</evidence>
<dbReference type="PANTHER" id="PTHR23003:SF62">
    <property type="entry name" value="SERINE_ARGININE (SR)-TYPE SHUTTLING MRNA BINDING PROTEIN NPL3"/>
    <property type="match status" value="1"/>
</dbReference>
<protein>
    <submittedName>
        <fullName evidence="9">Similar to arginine/serine-rich splicing factor 7</fullName>
    </submittedName>
</protein>
<dbReference type="GO" id="GO:0005634">
    <property type="term" value="C:nucleus"/>
    <property type="evidence" value="ECO:0007669"/>
    <property type="project" value="UniProtKB-SubCell"/>
</dbReference>
<name>D7G5E4_ECTSI</name>
<feature type="compositionally biased region" description="Basic residues" evidence="7">
    <location>
        <begin position="200"/>
        <end position="211"/>
    </location>
</feature>
<feature type="domain" description="RRM" evidence="8">
    <location>
        <begin position="7"/>
        <end position="80"/>
    </location>
</feature>
<dbReference type="InterPro" id="IPR035979">
    <property type="entry name" value="RBD_domain_sf"/>
</dbReference>
<feature type="compositionally biased region" description="Gly residues" evidence="7">
    <location>
        <begin position="87"/>
        <end position="97"/>
    </location>
</feature>
<dbReference type="GO" id="GO:0003729">
    <property type="term" value="F:mRNA binding"/>
    <property type="evidence" value="ECO:0007669"/>
    <property type="project" value="TreeGrafter"/>
</dbReference>
<keyword evidence="5" id="KW-0539">Nucleus</keyword>
<dbReference type="InterPro" id="IPR012677">
    <property type="entry name" value="Nucleotide-bd_a/b_plait_sf"/>
</dbReference>
<evidence type="ECO:0000256" key="7">
    <source>
        <dbReference type="SAM" id="MobiDB-lite"/>
    </source>
</evidence>
<accession>D7G5E4</accession>
<dbReference type="Pfam" id="PF00076">
    <property type="entry name" value="RRM_1"/>
    <property type="match status" value="2"/>
</dbReference>
<feature type="region of interest" description="Disordered" evidence="7">
    <location>
        <begin position="76"/>
        <end position="97"/>
    </location>
</feature>
<dbReference type="Proteomes" id="UP000002630">
    <property type="component" value="Unassembled WGS sequence"/>
</dbReference>
<dbReference type="PROSITE" id="PS50102">
    <property type="entry name" value="RRM"/>
    <property type="match status" value="2"/>
</dbReference>
<evidence type="ECO:0000313" key="10">
    <source>
        <dbReference type="Proteomes" id="UP000002630"/>
    </source>
</evidence>
<dbReference type="eggNOG" id="KOG0106">
    <property type="taxonomic scope" value="Eukaryota"/>
</dbReference>
<proteinExistence type="predicted"/>
<comment type="subcellular location">
    <subcellularLocation>
        <location evidence="1">Nucleus</location>
    </subcellularLocation>
</comment>
<dbReference type="AlphaFoldDB" id="D7G5E4"/>
<dbReference type="InParanoid" id="D7G5E4"/>
<reference evidence="9 10" key="1">
    <citation type="journal article" date="2010" name="Nature">
        <title>The Ectocarpus genome and the independent evolution of multicellularity in brown algae.</title>
        <authorList>
            <person name="Cock J.M."/>
            <person name="Sterck L."/>
            <person name="Rouze P."/>
            <person name="Scornet D."/>
            <person name="Allen A.E."/>
            <person name="Amoutzias G."/>
            <person name="Anthouard V."/>
            <person name="Artiguenave F."/>
            <person name="Aury J.M."/>
            <person name="Badger J.H."/>
            <person name="Beszteri B."/>
            <person name="Billiau K."/>
            <person name="Bonnet E."/>
            <person name="Bothwell J.H."/>
            <person name="Bowler C."/>
            <person name="Boyen C."/>
            <person name="Brownlee C."/>
            <person name="Carrano C.J."/>
            <person name="Charrier B."/>
            <person name="Cho G.Y."/>
            <person name="Coelho S.M."/>
            <person name="Collen J."/>
            <person name="Corre E."/>
            <person name="Da Silva C."/>
            <person name="Delage L."/>
            <person name="Delaroque N."/>
            <person name="Dittami S.M."/>
            <person name="Doulbeau S."/>
            <person name="Elias M."/>
            <person name="Farnham G."/>
            <person name="Gachon C.M."/>
            <person name="Gschloessl B."/>
            <person name="Heesch S."/>
            <person name="Jabbari K."/>
            <person name="Jubin C."/>
            <person name="Kawai H."/>
            <person name="Kimura K."/>
            <person name="Kloareg B."/>
            <person name="Kupper F.C."/>
            <person name="Lang D."/>
            <person name="Le Bail A."/>
            <person name="Leblanc C."/>
            <person name="Lerouge P."/>
            <person name="Lohr M."/>
            <person name="Lopez P.J."/>
            <person name="Martens C."/>
            <person name="Maumus F."/>
            <person name="Michel G."/>
            <person name="Miranda-Saavedra D."/>
            <person name="Morales J."/>
            <person name="Moreau H."/>
            <person name="Motomura T."/>
            <person name="Nagasato C."/>
            <person name="Napoli C.A."/>
            <person name="Nelson D.R."/>
            <person name="Nyvall-Collen P."/>
            <person name="Peters A.F."/>
            <person name="Pommier C."/>
            <person name="Potin P."/>
            <person name="Poulain J."/>
            <person name="Quesneville H."/>
            <person name="Read B."/>
            <person name="Rensing S.A."/>
            <person name="Ritter A."/>
            <person name="Rousvoal S."/>
            <person name="Samanta M."/>
            <person name="Samson G."/>
            <person name="Schroeder D.C."/>
            <person name="Segurens B."/>
            <person name="Strittmatter M."/>
            <person name="Tonon T."/>
            <person name="Tregear J.W."/>
            <person name="Valentin K."/>
            <person name="von Dassow P."/>
            <person name="Yamagishi T."/>
            <person name="Van de Peer Y."/>
            <person name="Wincker P."/>
        </authorList>
    </citation>
    <scope>NUCLEOTIDE SEQUENCE [LARGE SCALE GENOMIC DNA]</scope>
    <source>
        <strain evidence="10">Ec32 / CCAP1310/4</strain>
    </source>
</reference>
<evidence type="ECO:0000256" key="1">
    <source>
        <dbReference type="ARBA" id="ARBA00004123"/>
    </source>
</evidence>
<keyword evidence="10" id="KW-1185">Reference proteome</keyword>
<dbReference type="GO" id="GO:0006397">
    <property type="term" value="P:mRNA processing"/>
    <property type="evidence" value="ECO:0007669"/>
    <property type="project" value="UniProtKB-KW"/>
</dbReference>
<organism evidence="9 10">
    <name type="scientific">Ectocarpus siliculosus</name>
    <name type="common">Brown alga</name>
    <name type="synonym">Conferva siliculosa</name>
    <dbReference type="NCBI Taxonomy" id="2880"/>
    <lineage>
        <taxon>Eukaryota</taxon>
        <taxon>Sar</taxon>
        <taxon>Stramenopiles</taxon>
        <taxon>Ochrophyta</taxon>
        <taxon>PX clade</taxon>
        <taxon>Phaeophyceae</taxon>
        <taxon>Ectocarpales</taxon>
        <taxon>Ectocarpaceae</taxon>
        <taxon>Ectocarpus</taxon>
    </lineage>
</organism>
<keyword evidence="2" id="KW-0507">mRNA processing</keyword>
<evidence type="ECO:0000313" key="9">
    <source>
        <dbReference type="EMBL" id="CBJ33838.1"/>
    </source>
</evidence>
<dbReference type="SMART" id="SM00360">
    <property type="entry name" value="RRM"/>
    <property type="match status" value="2"/>
</dbReference>
<gene>
    <name evidence="9" type="ORF">Esi_0638_0002</name>
</gene>
<dbReference type="InterPro" id="IPR050374">
    <property type="entry name" value="RRT5_SRSF_SR"/>
</dbReference>
<evidence type="ECO:0000256" key="4">
    <source>
        <dbReference type="ARBA" id="ARBA00022884"/>
    </source>
</evidence>
<dbReference type="EMBL" id="FN649760">
    <property type="protein sequence ID" value="CBJ33838.1"/>
    <property type="molecule type" value="Genomic_DNA"/>
</dbReference>
<evidence type="ECO:0000256" key="2">
    <source>
        <dbReference type="ARBA" id="ARBA00022664"/>
    </source>
</evidence>
<dbReference type="SUPFAM" id="SSF54928">
    <property type="entry name" value="RNA-binding domain, RBD"/>
    <property type="match status" value="1"/>
</dbReference>
<dbReference type="STRING" id="2880.D7G5E4"/>
<sequence>MGDVPGTKVWVGNLGSTCEERDLRDEFSKFGELNKVWVARNPPGFAFVWFADDRDAGDAVREIDGKSIAGREWRVEVSHQRGRDRGPPGGGYGGGGGGGGYGGGGGGGGGYGAPRVGGAAPRTGYKVRITGLPEGMRWSELKDFVRKAGDVTYADVRGDEGVAEFSNRDDMSRAVRELDDTYFADRRIRVDYDDGGSGRGRSRSPARRRSRSPPPRRGSPPRGRSRSPPGRGRSPYGRSRSRSPIRDRY</sequence>
<evidence type="ECO:0000256" key="6">
    <source>
        <dbReference type="PROSITE-ProRule" id="PRU00176"/>
    </source>
</evidence>
<dbReference type="PANTHER" id="PTHR23003">
    <property type="entry name" value="RNA RECOGNITION MOTIF RRM DOMAIN CONTAINING PROTEIN"/>
    <property type="match status" value="1"/>
</dbReference>